<dbReference type="InterPro" id="IPR027417">
    <property type="entry name" value="P-loop_NTPase"/>
</dbReference>
<evidence type="ECO:0000256" key="3">
    <source>
        <dbReference type="ARBA" id="ARBA00022840"/>
    </source>
</evidence>
<name>A0A4P9A2G3_9BACT</name>
<feature type="domain" description="AAA+ ATPase" evidence="4">
    <location>
        <begin position="218"/>
        <end position="400"/>
    </location>
</feature>
<evidence type="ECO:0000256" key="2">
    <source>
        <dbReference type="ARBA" id="ARBA00022741"/>
    </source>
</evidence>
<dbReference type="KEGG" id="nft:FBF37_00580"/>
<dbReference type="PRINTS" id="PR01657">
    <property type="entry name" value="MCMFAMILY"/>
</dbReference>
<dbReference type="InterPro" id="IPR004482">
    <property type="entry name" value="Mg_chelat-rel"/>
</dbReference>
<dbReference type="InterPro" id="IPR020568">
    <property type="entry name" value="Ribosomal_Su5_D2-typ_SF"/>
</dbReference>
<dbReference type="CDD" id="cd00009">
    <property type="entry name" value="AAA"/>
    <property type="match status" value="1"/>
</dbReference>
<proteinExistence type="inferred from homology"/>
<accession>A0A4P9A2G3</accession>
<organism evidence="5 6">
    <name type="scientific">Candidatus Nanosynbacter featherlites</name>
    <dbReference type="NCBI Taxonomy" id="2572088"/>
    <lineage>
        <taxon>Bacteria</taxon>
        <taxon>Candidatus Saccharimonadota</taxon>
        <taxon>Candidatus Saccharimonadia</taxon>
        <taxon>Candidatus Nanosynbacterales</taxon>
        <taxon>Candidatus Nanosynbacteraceae</taxon>
        <taxon>Candidatus Nanosynbacter</taxon>
    </lineage>
</organism>
<dbReference type="Pfam" id="PF01078">
    <property type="entry name" value="Mg_chelatase"/>
    <property type="match status" value="1"/>
</dbReference>
<dbReference type="GO" id="GO:0003677">
    <property type="term" value="F:DNA binding"/>
    <property type="evidence" value="ECO:0007669"/>
    <property type="project" value="InterPro"/>
</dbReference>
<dbReference type="Pfam" id="PF13335">
    <property type="entry name" value="Mg_chelatase_C"/>
    <property type="match status" value="1"/>
</dbReference>
<dbReference type="SUPFAM" id="SSF54211">
    <property type="entry name" value="Ribosomal protein S5 domain 2-like"/>
    <property type="match status" value="1"/>
</dbReference>
<dbReference type="InterPro" id="IPR003593">
    <property type="entry name" value="AAA+_ATPase"/>
</dbReference>
<keyword evidence="3 5" id="KW-0067">ATP-binding</keyword>
<dbReference type="Pfam" id="PF13541">
    <property type="entry name" value="ChlI"/>
    <property type="match status" value="1"/>
</dbReference>
<dbReference type="InterPro" id="IPR001208">
    <property type="entry name" value="MCM_dom"/>
</dbReference>
<dbReference type="Gene3D" id="3.40.50.300">
    <property type="entry name" value="P-loop containing nucleotide triphosphate hydrolases"/>
    <property type="match status" value="1"/>
</dbReference>
<sequence>MVNCRYMTVSKILSATPCGFQGQLIEIEGDLSKGLPSIQIVGLGNKAIDEAKDRVRSAIKNSLLEFPKGKIVINLAPAELPKDGTQFDLPIALSILQLNNLLSQEAVSDALFAGELALDGSIRPIQSAITIAEVAKKNNITTIYIPADNTEQALLLKDITVIPIKSLRQLFLHLKKECLISPAVKKTTPDVTEVIDTPIDTIIGQEQAKRAISIAVAGRHNLLFSGPPGSGKSMLAKACAGLLPPLKGQEIIDVTKLHSIGNPDLTDGIVSSRPFRAPHHTASRTSIIGGGPKARPGEISLAHNGVLFLDEILEYPRSVLEALRQPLEDHTITISRANQKYKYPASFLLVATMNPCPCGYYGDTEKSCTCTSSQILNYQKRLSGPLLDRIDMTVNVSRVNHETLLQNKPLNNSQHLKITEVIQQALRFQQQRFNSNEKHNGSLKSSEVDHYARLSTDAKDLLIKAAKSLDLSTRSYFKVIKVARTIADLEASDVIETPHIAESLQYRQVQYS</sequence>
<evidence type="ECO:0000313" key="6">
    <source>
        <dbReference type="Proteomes" id="UP000310639"/>
    </source>
</evidence>
<dbReference type="PANTHER" id="PTHR32039">
    <property type="entry name" value="MAGNESIUM-CHELATASE SUBUNIT CHLI"/>
    <property type="match status" value="1"/>
</dbReference>
<reference evidence="5 6" key="1">
    <citation type="submission" date="2019-04" db="EMBL/GenBank/DDBJ databases">
        <title>Saccharibacteria TM7 genomes.</title>
        <authorList>
            <person name="Bor B."/>
            <person name="He X."/>
            <person name="Chen T."/>
            <person name="Dewhirst F.E."/>
        </authorList>
    </citation>
    <scope>NUCLEOTIDE SEQUENCE [LARGE SCALE GENOMIC DNA]</scope>
    <source>
        <strain evidence="5 6">BB001</strain>
    </source>
</reference>
<dbReference type="SUPFAM" id="SSF52540">
    <property type="entry name" value="P-loop containing nucleoside triphosphate hydrolases"/>
    <property type="match status" value="1"/>
</dbReference>
<comment type="similarity">
    <text evidence="1">Belongs to the Mg-chelatase subunits D/I family. ComM subfamily.</text>
</comment>
<dbReference type="PANTHER" id="PTHR32039:SF7">
    <property type="entry name" value="COMPETENCE PROTEIN COMM"/>
    <property type="match status" value="1"/>
</dbReference>
<dbReference type="Proteomes" id="UP000310639">
    <property type="component" value="Chromosome"/>
</dbReference>
<dbReference type="EMBL" id="CP040004">
    <property type="protein sequence ID" value="QCT41977.1"/>
    <property type="molecule type" value="Genomic_DNA"/>
</dbReference>
<dbReference type="SMART" id="SM00382">
    <property type="entry name" value="AAA"/>
    <property type="match status" value="1"/>
</dbReference>
<dbReference type="Gene3D" id="3.30.230.10">
    <property type="match status" value="1"/>
</dbReference>
<evidence type="ECO:0000256" key="1">
    <source>
        <dbReference type="ARBA" id="ARBA00006354"/>
    </source>
</evidence>
<keyword evidence="6" id="KW-1185">Reference proteome</keyword>
<dbReference type="InterPro" id="IPR000523">
    <property type="entry name" value="Mg_chelatse_chII-like_cat_dom"/>
</dbReference>
<dbReference type="InterPro" id="IPR025158">
    <property type="entry name" value="Mg_chelat-rel_C"/>
</dbReference>
<keyword evidence="2" id="KW-0547">Nucleotide-binding</keyword>
<dbReference type="InterPro" id="IPR014721">
    <property type="entry name" value="Ribsml_uS5_D2-typ_fold_subgr"/>
</dbReference>
<dbReference type="AlphaFoldDB" id="A0A4P9A2G3"/>
<dbReference type="GO" id="GO:0005524">
    <property type="term" value="F:ATP binding"/>
    <property type="evidence" value="ECO:0007669"/>
    <property type="project" value="UniProtKB-KW"/>
</dbReference>
<protein>
    <submittedName>
        <fullName evidence="5">ATP-binding protein</fullName>
    </submittedName>
</protein>
<gene>
    <name evidence="5" type="ORF">FBF37_00580</name>
</gene>
<dbReference type="NCBIfam" id="TIGR00368">
    <property type="entry name" value="YifB family Mg chelatase-like AAA ATPase"/>
    <property type="match status" value="1"/>
</dbReference>
<evidence type="ECO:0000259" key="4">
    <source>
        <dbReference type="SMART" id="SM00382"/>
    </source>
</evidence>
<evidence type="ECO:0000313" key="5">
    <source>
        <dbReference type="EMBL" id="QCT41977.1"/>
    </source>
</evidence>
<dbReference type="InterPro" id="IPR045006">
    <property type="entry name" value="CHLI-like"/>
</dbReference>